<evidence type="ECO:0000259" key="8">
    <source>
        <dbReference type="PROSITE" id="PS51352"/>
    </source>
</evidence>
<keyword evidence="5" id="KW-0676">Redox-active center</keyword>
<dbReference type="InterPro" id="IPR050553">
    <property type="entry name" value="Thioredoxin_ResA/DsbE_sf"/>
</dbReference>
<evidence type="ECO:0000256" key="5">
    <source>
        <dbReference type="ARBA" id="ARBA00023284"/>
    </source>
</evidence>
<dbReference type="RefSeq" id="WP_277830430.1">
    <property type="nucleotide sequence ID" value="NZ_JAAIVF010000001.1"/>
</dbReference>
<evidence type="ECO:0000256" key="4">
    <source>
        <dbReference type="ARBA" id="ARBA00023157"/>
    </source>
</evidence>
<reference evidence="9" key="1">
    <citation type="submission" date="2022-08" db="EMBL/GenBank/DDBJ databases">
        <title>Genome analysis of Corynebacteriales strain.</title>
        <authorList>
            <person name="Lee S.D."/>
        </authorList>
    </citation>
    <scope>NUCLEOTIDE SEQUENCE</scope>
    <source>
        <strain evidence="9">D3-21</strain>
    </source>
</reference>
<dbReference type="AlphaFoldDB" id="A0A9X4M516"/>
<evidence type="ECO:0000256" key="3">
    <source>
        <dbReference type="ARBA" id="ARBA00022968"/>
    </source>
</evidence>
<evidence type="ECO:0000256" key="6">
    <source>
        <dbReference type="SAM" id="MobiDB-lite"/>
    </source>
</evidence>
<evidence type="ECO:0000256" key="7">
    <source>
        <dbReference type="SAM" id="Phobius"/>
    </source>
</evidence>
<dbReference type="InterPro" id="IPR017937">
    <property type="entry name" value="Thioredoxin_CS"/>
</dbReference>
<accession>A0A9X4M516</accession>
<organism evidence="9 10">
    <name type="scientific">Speluncibacter jeojiensis</name>
    <dbReference type="NCBI Taxonomy" id="2710754"/>
    <lineage>
        <taxon>Bacteria</taxon>
        <taxon>Bacillati</taxon>
        <taxon>Actinomycetota</taxon>
        <taxon>Actinomycetes</taxon>
        <taxon>Mycobacteriales</taxon>
        <taxon>Speluncibacteraceae</taxon>
        <taxon>Speluncibacter</taxon>
    </lineage>
</organism>
<name>A0A9X4M516_9ACTN</name>
<evidence type="ECO:0000256" key="2">
    <source>
        <dbReference type="ARBA" id="ARBA00022748"/>
    </source>
</evidence>
<dbReference type="InterPro" id="IPR013766">
    <property type="entry name" value="Thioredoxin_domain"/>
</dbReference>
<dbReference type="PANTHER" id="PTHR42852">
    <property type="entry name" value="THIOL:DISULFIDE INTERCHANGE PROTEIN DSBE"/>
    <property type="match status" value="1"/>
</dbReference>
<dbReference type="Gene3D" id="3.40.30.10">
    <property type="entry name" value="Glutaredoxin"/>
    <property type="match status" value="1"/>
</dbReference>
<dbReference type="Proteomes" id="UP001152755">
    <property type="component" value="Unassembled WGS sequence"/>
</dbReference>
<dbReference type="InterPro" id="IPR036249">
    <property type="entry name" value="Thioredoxin-like_sf"/>
</dbReference>
<keyword evidence="10" id="KW-1185">Reference proteome</keyword>
<comment type="subcellular location">
    <subcellularLocation>
        <location evidence="1">Cell envelope</location>
    </subcellularLocation>
</comment>
<dbReference type="GO" id="GO:0017004">
    <property type="term" value="P:cytochrome complex assembly"/>
    <property type="evidence" value="ECO:0007669"/>
    <property type="project" value="UniProtKB-KW"/>
</dbReference>
<dbReference type="CDD" id="cd02966">
    <property type="entry name" value="TlpA_like_family"/>
    <property type="match status" value="1"/>
</dbReference>
<feature type="transmembrane region" description="Helical" evidence="7">
    <location>
        <begin position="7"/>
        <end position="24"/>
    </location>
</feature>
<keyword evidence="4" id="KW-1015">Disulfide bond</keyword>
<dbReference type="InterPro" id="IPR013740">
    <property type="entry name" value="Redoxin"/>
</dbReference>
<feature type="region of interest" description="Disordered" evidence="6">
    <location>
        <begin position="27"/>
        <end position="61"/>
    </location>
</feature>
<dbReference type="PANTHER" id="PTHR42852:SF6">
    <property type="entry name" value="THIOL:DISULFIDE INTERCHANGE PROTEIN DSBE"/>
    <property type="match status" value="1"/>
</dbReference>
<dbReference type="PROSITE" id="PS51352">
    <property type="entry name" value="THIOREDOXIN_2"/>
    <property type="match status" value="1"/>
</dbReference>
<dbReference type="Pfam" id="PF08534">
    <property type="entry name" value="Redoxin"/>
    <property type="match status" value="1"/>
</dbReference>
<keyword evidence="7" id="KW-0812">Transmembrane</keyword>
<dbReference type="SUPFAM" id="SSF52833">
    <property type="entry name" value="Thioredoxin-like"/>
    <property type="match status" value="1"/>
</dbReference>
<feature type="domain" description="Thioredoxin" evidence="8">
    <location>
        <begin position="80"/>
        <end position="221"/>
    </location>
</feature>
<dbReference type="PROSITE" id="PS00194">
    <property type="entry name" value="THIOREDOXIN_1"/>
    <property type="match status" value="1"/>
</dbReference>
<evidence type="ECO:0000313" key="9">
    <source>
        <dbReference type="EMBL" id="MDG3016979.1"/>
    </source>
</evidence>
<dbReference type="GO" id="GO:0016491">
    <property type="term" value="F:oxidoreductase activity"/>
    <property type="evidence" value="ECO:0007669"/>
    <property type="project" value="InterPro"/>
</dbReference>
<keyword evidence="3" id="KW-0735">Signal-anchor</keyword>
<dbReference type="GO" id="GO:0030313">
    <property type="term" value="C:cell envelope"/>
    <property type="evidence" value="ECO:0007669"/>
    <property type="project" value="UniProtKB-SubCell"/>
</dbReference>
<sequence>MSNSARWGLVMLVVVVGLIVAIWPRGGDVGPGTSNTTPQTYGEPPSGPPVDKRGSDTDAALAGPRARAALQPCPTPQPGVTAQGPLAGVTLECLGDGSPVDVGAALAGRPALINIWAYWCAPCAEELPAMQEFARRAGSAVQVLTVHRDPGEANALDRLADLGVHLPGVQDGAGRVAAAVHAPSVLPVSVLLRADGSVAAVLPVPFTDADQIAAAVRDKLGVAV</sequence>
<proteinExistence type="predicted"/>
<evidence type="ECO:0000313" key="10">
    <source>
        <dbReference type="Proteomes" id="UP001152755"/>
    </source>
</evidence>
<dbReference type="EMBL" id="JANRHA010000020">
    <property type="protein sequence ID" value="MDG3016979.1"/>
    <property type="molecule type" value="Genomic_DNA"/>
</dbReference>
<evidence type="ECO:0000256" key="1">
    <source>
        <dbReference type="ARBA" id="ARBA00004196"/>
    </source>
</evidence>
<keyword evidence="7" id="KW-0472">Membrane</keyword>
<protein>
    <submittedName>
        <fullName evidence="9">TlpA family protein disulfide reductase</fullName>
    </submittedName>
</protein>
<gene>
    <name evidence="9" type="ORF">NVS88_20710</name>
</gene>
<comment type="caution">
    <text evidence="9">The sequence shown here is derived from an EMBL/GenBank/DDBJ whole genome shotgun (WGS) entry which is preliminary data.</text>
</comment>
<keyword evidence="2" id="KW-0201">Cytochrome c-type biogenesis</keyword>
<keyword evidence="7" id="KW-1133">Transmembrane helix</keyword>